<dbReference type="AlphaFoldDB" id="A0A0F9E5L9"/>
<name>A0A0F9E5L9_9ZZZZ</name>
<reference evidence="1" key="1">
    <citation type="journal article" date="2015" name="Nature">
        <title>Complex archaea that bridge the gap between prokaryotes and eukaryotes.</title>
        <authorList>
            <person name="Spang A."/>
            <person name="Saw J.H."/>
            <person name="Jorgensen S.L."/>
            <person name="Zaremba-Niedzwiedzka K."/>
            <person name="Martijn J."/>
            <person name="Lind A.E."/>
            <person name="van Eijk R."/>
            <person name="Schleper C."/>
            <person name="Guy L."/>
            <person name="Ettema T.J."/>
        </authorList>
    </citation>
    <scope>NUCLEOTIDE SEQUENCE</scope>
</reference>
<gene>
    <name evidence="1" type="ORF">LCGC14_2116520</name>
</gene>
<proteinExistence type="predicted"/>
<comment type="caution">
    <text evidence="1">The sequence shown here is derived from an EMBL/GenBank/DDBJ whole genome shotgun (WGS) entry which is preliminary data.</text>
</comment>
<accession>A0A0F9E5L9</accession>
<dbReference type="EMBL" id="LAZR01026262">
    <property type="protein sequence ID" value="KKL69283.1"/>
    <property type="molecule type" value="Genomic_DNA"/>
</dbReference>
<sequence length="98" mass="11459">MDNSRNSLKKINNFANREYKEKRPKSVKVLRLKSKILLTRGILPNYQVRQEGPVVFLVISDYGKTFMVYSFNRNGDRIGGQHYDVSPKLLKEIEKKTI</sequence>
<organism evidence="1">
    <name type="scientific">marine sediment metagenome</name>
    <dbReference type="NCBI Taxonomy" id="412755"/>
    <lineage>
        <taxon>unclassified sequences</taxon>
        <taxon>metagenomes</taxon>
        <taxon>ecological metagenomes</taxon>
    </lineage>
</organism>
<evidence type="ECO:0000313" key="1">
    <source>
        <dbReference type="EMBL" id="KKL69283.1"/>
    </source>
</evidence>
<protein>
    <submittedName>
        <fullName evidence="1">Uncharacterized protein</fullName>
    </submittedName>
</protein>